<dbReference type="InterPro" id="IPR050304">
    <property type="entry name" value="MT-severing_AAA_ATPase"/>
</dbReference>
<dbReference type="KEGG" id="nce:NCER_102433"/>
<accession>C4VC07</accession>
<dbReference type="PANTHER" id="PTHR23074">
    <property type="entry name" value="AAA DOMAIN-CONTAINING"/>
    <property type="match status" value="1"/>
</dbReference>
<evidence type="ECO:0000256" key="1">
    <source>
        <dbReference type="SAM" id="Phobius"/>
    </source>
</evidence>
<dbReference type="SMART" id="SM00382">
    <property type="entry name" value="AAA"/>
    <property type="match status" value="1"/>
</dbReference>
<dbReference type="InParanoid" id="C4VC07"/>
<protein>
    <recommendedName>
        <fullName evidence="2">AAA+ ATPase domain-containing protein</fullName>
    </recommendedName>
</protein>
<dbReference type="OrthoDB" id="39734at2759"/>
<reference evidence="4" key="1">
    <citation type="journal article" date="2009" name="PLoS Pathog.">
        <title>Genomic analyses of the microsporidian Nosema ceranae, an emergent pathogen of honey bees.</title>
        <authorList>
            <person name="Cornman R.S."/>
            <person name="Chen Y.P."/>
            <person name="Schatz M.C."/>
            <person name="Street C."/>
            <person name="Zhao Y."/>
            <person name="Desany B."/>
            <person name="Egholm M."/>
            <person name="Hutchison S."/>
            <person name="Pettis J.S."/>
            <person name="Lipkin W.I."/>
            <person name="Evans J.D."/>
        </authorList>
    </citation>
    <scope>NUCLEOTIDE SEQUENCE [LARGE SCALE GENOMIC DNA]</scope>
    <source>
        <strain evidence="4">BRL01</strain>
    </source>
</reference>
<dbReference type="EMBL" id="ACOL01001402">
    <property type="protein sequence ID" value="EEQ81245.1"/>
    <property type="molecule type" value="Genomic_DNA"/>
</dbReference>
<sequence>MESVKKQNSPLNNNVIKTRNLSKNEEENSLQNSFLGRFYRAFYVLYCIVGFLVTLGSLYLLICFYAYFKKFLQSNNLNKNESQFLFNKAGEFKNIKYYGYKKTFQTVIFSMMNIIKSSKNLSDKEFSARYDCTARNYLFYGPPGTGKTLFVKRLVYLLNYNFNDKFKTTNKDYVRICFVSPNQLEDKFIGETEKNIKNLFKEARDDKDYTATIIFIDEIDSFFGDRKLDTTIHSSRSKTEFLNFLSGVSEDRKKNVFFIGATNLITRIDDAFVRRMENRYEFRLPSKLEIIN</sequence>
<dbReference type="InterPro" id="IPR003593">
    <property type="entry name" value="AAA+_ATPase"/>
</dbReference>
<feature type="domain" description="AAA+ ATPase" evidence="2">
    <location>
        <begin position="133"/>
        <end position="286"/>
    </location>
</feature>
<name>C4VC07_VAIC1</name>
<dbReference type="HOGENOM" id="CLU_954930_0_0_1"/>
<dbReference type="PANTHER" id="PTHR23074:SF83">
    <property type="entry name" value="VACUOLAR PROTEIN SORTING-ASSOCIATED PROTEIN 4A"/>
    <property type="match status" value="1"/>
</dbReference>
<gene>
    <name evidence="3" type="ORF">NCER_102433</name>
</gene>
<dbReference type="STRING" id="578460.C4VC07"/>
<dbReference type="SUPFAM" id="SSF52540">
    <property type="entry name" value="P-loop containing nucleoside triphosphate hydrolases"/>
    <property type="match status" value="1"/>
</dbReference>
<organism evidence="4">
    <name type="scientific">Vairimorpha ceranae (strain BRL01)</name>
    <name type="common">Microsporidian parasite</name>
    <name type="synonym">Nosema ceranae</name>
    <dbReference type="NCBI Taxonomy" id="578460"/>
    <lineage>
        <taxon>Eukaryota</taxon>
        <taxon>Fungi</taxon>
        <taxon>Fungi incertae sedis</taxon>
        <taxon>Microsporidia</taxon>
        <taxon>Nosematidae</taxon>
        <taxon>Vairimorpha</taxon>
    </lineage>
</organism>
<evidence type="ECO:0000313" key="3">
    <source>
        <dbReference type="EMBL" id="EEQ81245.1"/>
    </source>
</evidence>
<dbReference type="Gene3D" id="3.40.50.300">
    <property type="entry name" value="P-loop containing nucleotide triphosphate hydrolases"/>
    <property type="match status" value="1"/>
</dbReference>
<dbReference type="VEuPathDB" id="MicrosporidiaDB:NCER_102433"/>
<evidence type="ECO:0000259" key="2">
    <source>
        <dbReference type="SMART" id="SM00382"/>
    </source>
</evidence>
<proteinExistence type="predicted"/>
<dbReference type="InterPro" id="IPR027417">
    <property type="entry name" value="P-loop_NTPase"/>
</dbReference>
<evidence type="ECO:0000313" key="4">
    <source>
        <dbReference type="Proteomes" id="UP000009082"/>
    </source>
</evidence>
<keyword evidence="1" id="KW-0472">Membrane</keyword>
<dbReference type="AlphaFoldDB" id="C4VC07"/>
<keyword evidence="1" id="KW-0812">Transmembrane</keyword>
<feature type="transmembrane region" description="Helical" evidence="1">
    <location>
        <begin position="43"/>
        <end position="68"/>
    </location>
</feature>
<feature type="non-terminal residue" evidence="3">
    <location>
        <position position="292"/>
    </location>
</feature>
<dbReference type="GO" id="GO:0005524">
    <property type="term" value="F:ATP binding"/>
    <property type="evidence" value="ECO:0007669"/>
    <property type="project" value="InterPro"/>
</dbReference>
<keyword evidence="1" id="KW-1133">Transmembrane helix</keyword>
<dbReference type="InterPro" id="IPR003959">
    <property type="entry name" value="ATPase_AAA_core"/>
</dbReference>
<dbReference type="Proteomes" id="UP000009082">
    <property type="component" value="Unassembled WGS sequence"/>
</dbReference>
<dbReference type="Pfam" id="PF00004">
    <property type="entry name" value="AAA"/>
    <property type="match status" value="1"/>
</dbReference>
<dbReference type="GO" id="GO:0016887">
    <property type="term" value="F:ATP hydrolysis activity"/>
    <property type="evidence" value="ECO:0007669"/>
    <property type="project" value="InterPro"/>
</dbReference>